<feature type="region of interest" description="Disordered" evidence="1">
    <location>
        <begin position="156"/>
        <end position="177"/>
    </location>
</feature>
<gene>
    <name evidence="2" type="ORF">R1flu_013667</name>
</gene>
<sequence>MKSARTNIWLVNMLTEDMEAFFFCTSELKRQGKVRNRIVGGLVMGCIKQARAIPNEDVIHAPPVDGKKAAFVTSSLILIGYTTSLDGIQMIESVRAGGLISAMCIKLLHLSGWSEVQLLRRLGTKYGSTAGGLDRAQASELYGPWLLHVVGLETPLQQQSPESDDEEHHEDLTPTFF</sequence>
<accession>A0ABD1YDZ6</accession>
<evidence type="ECO:0000313" key="2">
    <source>
        <dbReference type="EMBL" id="KAL2628981.1"/>
    </source>
</evidence>
<dbReference type="EMBL" id="JBHFFA010000004">
    <property type="protein sequence ID" value="KAL2628981.1"/>
    <property type="molecule type" value="Genomic_DNA"/>
</dbReference>
<evidence type="ECO:0000313" key="3">
    <source>
        <dbReference type="Proteomes" id="UP001605036"/>
    </source>
</evidence>
<keyword evidence="3" id="KW-1185">Reference proteome</keyword>
<proteinExistence type="predicted"/>
<evidence type="ECO:0000256" key="1">
    <source>
        <dbReference type="SAM" id="MobiDB-lite"/>
    </source>
</evidence>
<comment type="caution">
    <text evidence="2">The sequence shown here is derived from an EMBL/GenBank/DDBJ whole genome shotgun (WGS) entry which is preliminary data.</text>
</comment>
<reference evidence="2 3" key="1">
    <citation type="submission" date="2024-09" db="EMBL/GenBank/DDBJ databases">
        <title>Chromosome-scale assembly of Riccia fluitans.</title>
        <authorList>
            <person name="Paukszto L."/>
            <person name="Sawicki J."/>
            <person name="Karawczyk K."/>
            <person name="Piernik-Szablinska J."/>
            <person name="Szczecinska M."/>
            <person name="Mazdziarz M."/>
        </authorList>
    </citation>
    <scope>NUCLEOTIDE SEQUENCE [LARGE SCALE GENOMIC DNA]</scope>
    <source>
        <strain evidence="2">Rf_01</strain>
        <tissue evidence="2">Aerial parts of the thallus</tissue>
    </source>
</reference>
<dbReference type="AlphaFoldDB" id="A0ABD1YDZ6"/>
<name>A0ABD1YDZ6_9MARC</name>
<organism evidence="2 3">
    <name type="scientific">Riccia fluitans</name>
    <dbReference type="NCBI Taxonomy" id="41844"/>
    <lineage>
        <taxon>Eukaryota</taxon>
        <taxon>Viridiplantae</taxon>
        <taxon>Streptophyta</taxon>
        <taxon>Embryophyta</taxon>
        <taxon>Marchantiophyta</taxon>
        <taxon>Marchantiopsida</taxon>
        <taxon>Marchantiidae</taxon>
        <taxon>Marchantiales</taxon>
        <taxon>Ricciaceae</taxon>
        <taxon>Riccia</taxon>
    </lineage>
</organism>
<protein>
    <submittedName>
        <fullName evidence="2">Uncharacterized protein</fullName>
    </submittedName>
</protein>
<dbReference type="Proteomes" id="UP001605036">
    <property type="component" value="Unassembled WGS sequence"/>
</dbReference>